<name>A0A5J4YJ49_PORPP</name>
<dbReference type="AlphaFoldDB" id="A0A5J4YJ49"/>
<proteinExistence type="predicted"/>
<keyword evidence="3" id="KW-1185">Reference proteome</keyword>
<reference evidence="3" key="1">
    <citation type="journal article" date="2019" name="Nat. Commun.">
        <title>Expansion of phycobilisome linker gene families in mesophilic red algae.</title>
        <authorList>
            <person name="Lee J."/>
            <person name="Kim D."/>
            <person name="Bhattacharya D."/>
            <person name="Yoon H.S."/>
        </authorList>
    </citation>
    <scope>NUCLEOTIDE SEQUENCE [LARGE SCALE GENOMIC DNA]</scope>
    <source>
        <strain evidence="3">CCMP 1328</strain>
    </source>
</reference>
<organism evidence="2 3">
    <name type="scientific">Porphyridium purpureum</name>
    <name type="common">Red alga</name>
    <name type="synonym">Porphyridium cruentum</name>
    <dbReference type="NCBI Taxonomy" id="35688"/>
    <lineage>
        <taxon>Eukaryota</taxon>
        <taxon>Rhodophyta</taxon>
        <taxon>Bangiophyceae</taxon>
        <taxon>Porphyridiales</taxon>
        <taxon>Porphyridiaceae</taxon>
        <taxon>Porphyridium</taxon>
    </lineage>
</organism>
<accession>A0A5J4YJ49</accession>
<sequence>MRPGKTAASGDATPDGRLHFKLPAFLPDLHGTGIYAEFSAGAFAHRAQQIVRLRRCKSAKFAAEAALTEIQVLTDPLVTVERKIAALQELLFLQDCVSIQNETYRAVRLAHKVIAFPLEMDDRGRANMYSTLVGALHVKARQRDWYAVIRDAARVLAIADGLAFPWDSVFLCDLCRVVSAVVSGPKAPPSPYQDASSSLDTDDGDENLLGLMVLLDQILQNGLSPFHAISVPQHSWSYRNDPEDGIIQGRKPLVVSAAHEKQISLCISSLLDWFDVHRAPTLLQQSSSSGDALLVAHHLRQKYSGVAYRGRSVAKQTHDRHHTDTDLRVLSREDILGLLHPDHVKGWFGKFHAIRLFGSLMDQPAVPANTVRMLLEWYKSILDWSLEISPQWRKAWLGWAAHCGLLSSHDIPTLIQLLARRGIVAENNGIPRSSKERKRKRVGQDLPPEYRWVNVFAASEASVTPRMSLQTKVKYLEVLPALAGRRRRAPPLPFALSSFWADVSVQAMRVSLSGWRRLLQAYSRHARVSRLPPSVIRGLETRVRVETDRLDSRSALSQEHAGRNNGVTSDIDNQDAPADAPVGPSASAANASIAADEALNVHMKICNLAFVYSWLVTRNETRVHMNLSKQTIERFRRSIAYVIQAALTMAAAESTGGAAAWSELHARRRFSMLGLANEALHDFANRKRTLVENLSFAVYHGLHAMTQMNVRFAFPELASGYSALWLIFPLCNEFGALRMLRFFKWVRFVPPATLQSQLCALLRERVHSFTPGEKESAYSSISSQDAHVRMIASIMYHAGFLRVKLDRSTIDAVTERMTEHTQLLSAGRRQHQHGRRQVEAFVTPLVWFHFALAMLNSSIADGFRPLLVEYLSQSAPLLNAWDLEMLHLSRKVAEPGFPERVLTKLESAVLAQCASDCSSIHAHQVPTLLAWDSDVTSEVWQAAQELFRDHESALLTRDKYFAAGSCRVPIHIYLELEDGSAAELFIFVDRMRKHLRVLEDHNKCVLGQPELDGFSVLQRSQLERENGNMRARVVSILNYHWMQQIKHHDPVHVFQGLIAPFLSAE</sequence>
<protein>
    <submittedName>
        <fullName evidence="2">Uncharacterized protein</fullName>
    </submittedName>
</protein>
<dbReference type="Proteomes" id="UP000324585">
    <property type="component" value="Unassembled WGS sequence"/>
</dbReference>
<feature type="region of interest" description="Disordered" evidence="1">
    <location>
        <begin position="550"/>
        <end position="586"/>
    </location>
</feature>
<evidence type="ECO:0000313" key="2">
    <source>
        <dbReference type="EMBL" id="KAA8490870.1"/>
    </source>
</evidence>
<dbReference type="EMBL" id="VRMN01000018">
    <property type="protein sequence ID" value="KAA8490870.1"/>
    <property type="molecule type" value="Genomic_DNA"/>
</dbReference>
<comment type="caution">
    <text evidence="2">The sequence shown here is derived from an EMBL/GenBank/DDBJ whole genome shotgun (WGS) entry which is preliminary data.</text>
</comment>
<evidence type="ECO:0000256" key="1">
    <source>
        <dbReference type="SAM" id="MobiDB-lite"/>
    </source>
</evidence>
<evidence type="ECO:0000313" key="3">
    <source>
        <dbReference type="Proteomes" id="UP000324585"/>
    </source>
</evidence>
<gene>
    <name evidence="2" type="ORF">FVE85_1317</name>
</gene>